<dbReference type="EMBL" id="LOSH02000004">
    <property type="protein sequence ID" value="PNM67742.1"/>
    <property type="molecule type" value="Genomic_DNA"/>
</dbReference>
<sequence>MRHSPLNAALCFREGSVLKYWGYLTREQHLETFNKEFPPLACPKTDKFFSVSRSDITRRIIEENIPVGALDVSKASINAICDEYMTVSTEGMAWLLPAVCKYVLQRKPDHETFAEMIPLYIELGEIGYSFNLSFLNERQKELLYNLLEYLAETYSLDVCDAQIKLENKT</sequence>
<name>A0ABX4WWJ3_VIBVL</name>
<comment type="caution">
    <text evidence="1">The sequence shown here is derived from an EMBL/GenBank/DDBJ whole genome shotgun (WGS) entry which is preliminary data.</text>
</comment>
<dbReference type="Proteomes" id="UP000054370">
    <property type="component" value="Unassembled WGS sequence"/>
</dbReference>
<organism evidence="1 2">
    <name type="scientific">Vibrio vulnificus</name>
    <dbReference type="NCBI Taxonomy" id="672"/>
    <lineage>
        <taxon>Bacteria</taxon>
        <taxon>Pseudomonadati</taxon>
        <taxon>Pseudomonadota</taxon>
        <taxon>Gammaproteobacteria</taxon>
        <taxon>Vibrionales</taxon>
        <taxon>Vibrionaceae</taxon>
        <taxon>Vibrio</taxon>
    </lineage>
</organism>
<keyword evidence="2" id="KW-1185">Reference proteome</keyword>
<evidence type="ECO:0000313" key="1">
    <source>
        <dbReference type="EMBL" id="PNM67742.1"/>
    </source>
</evidence>
<accession>A0ABX4WWJ3</accession>
<proteinExistence type="predicted"/>
<evidence type="ECO:0000313" key="2">
    <source>
        <dbReference type="Proteomes" id="UP000054370"/>
    </source>
</evidence>
<protein>
    <submittedName>
        <fullName evidence="1">Uncharacterized protein</fullName>
    </submittedName>
</protein>
<reference evidence="1" key="1">
    <citation type="submission" date="2017-12" db="EMBL/GenBank/DDBJ databases">
        <title>FDA dAtabase for Regulatory Grade micrObial Sequences (FDA-ARGOS): Supporting development and validation of Infectious Disease Dx tests.</title>
        <authorList>
            <person name="Hoffmann M."/>
            <person name="Allard M."/>
            <person name="Evans P."/>
            <person name="Brown E."/>
            <person name="Tallon L.J."/>
            <person name="Sadzewicz L."/>
            <person name="Sengamalay N."/>
            <person name="Ott S."/>
            <person name="Godinez A."/>
            <person name="Nagaraj S."/>
            <person name="Vavikolanu K."/>
            <person name="Aluvathingal J."/>
            <person name="Nadendla S."/>
            <person name="Hobson J."/>
            <person name="Sichtig H."/>
        </authorList>
    </citation>
    <scope>NUCLEOTIDE SEQUENCE [LARGE SCALE GENOMIC DNA]</scope>
    <source>
        <strain evidence="1">FDAARGOS_118</strain>
    </source>
</reference>
<gene>
    <name evidence="1" type="ORF">AL548_016645</name>
</gene>